<evidence type="ECO:0000313" key="2">
    <source>
        <dbReference type="EMBL" id="AMO25526.1"/>
    </source>
</evidence>
<sequence>MALLLVLSTTFGGCAVVTVAGAAVSVAATGASLAVDAAVGTAKVVGSAAGALIPDSDDKDK</sequence>
<evidence type="ECO:0008006" key="4">
    <source>
        <dbReference type="Google" id="ProtNLM"/>
    </source>
</evidence>
<accession>A0A127JZZ2</accession>
<gene>
    <name evidence="2" type="ORF">UC35_16870</name>
</gene>
<keyword evidence="3" id="KW-1185">Reference proteome</keyword>
<feature type="signal peptide" evidence="1">
    <location>
        <begin position="1"/>
        <end position="22"/>
    </location>
</feature>
<protein>
    <recommendedName>
        <fullName evidence="4">Lipoprotein</fullName>
    </recommendedName>
</protein>
<organism evidence="2 3">
    <name type="scientific">Ramlibacter tataouinensis</name>
    <dbReference type="NCBI Taxonomy" id="94132"/>
    <lineage>
        <taxon>Bacteria</taxon>
        <taxon>Pseudomonadati</taxon>
        <taxon>Pseudomonadota</taxon>
        <taxon>Betaproteobacteria</taxon>
        <taxon>Burkholderiales</taxon>
        <taxon>Comamonadaceae</taxon>
        <taxon>Ramlibacter</taxon>
    </lineage>
</organism>
<name>A0A127JZZ2_9BURK</name>
<dbReference type="Proteomes" id="UP000070433">
    <property type="component" value="Chromosome"/>
</dbReference>
<proteinExistence type="predicted"/>
<dbReference type="AlphaFoldDB" id="A0A127JZZ2"/>
<dbReference type="EMBL" id="CP010951">
    <property type="protein sequence ID" value="AMO25526.1"/>
    <property type="molecule type" value="Genomic_DNA"/>
</dbReference>
<reference evidence="2 3" key="1">
    <citation type="journal article" date="2014" name="Int. J. Syst. Evol. Microbiol.">
        <title>Ramlibacter solisilvae sp. nov., isolated from forest soil, and emended description of the genus Ramlibacter.</title>
        <authorList>
            <person name="Lee H.J."/>
            <person name="Lee S.H."/>
            <person name="Lee S.S."/>
            <person name="Lee J.S."/>
            <person name="Kim Y."/>
            <person name="Kim S.C."/>
            <person name="Jeon C.O."/>
        </authorList>
    </citation>
    <scope>NUCLEOTIDE SEQUENCE [LARGE SCALE GENOMIC DNA]</scope>
    <source>
        <strain evidence="2 3">5-10</strain>
    </source>
</reference>
<keyword evidence="1" id="KW-0732">Signal</keyword>
<evidence type="ECO:0000256" key="1">
    <source>
        <dbReference type="SAM" id="SignalP"/>
    </source>
</evidence>
<dbReference type="PATRIC" id="fig|94132.3.peg.3447"/>
<feature type="chain" id="PRO_5007449799" description="Lipoprotein" evidence="1">
    <location>
        <begin position="23"/>
        <end position="61"/>
    </location>
</feature>
<evidence type="ECO:0000313" key="3">
    <source>
        <dbReference type="Proteomes" id="UP000070433"/>
    </source>
</evidence>